<evidence type="ECO:0000256" key="1">
    <source>
        <dbReference type="SAM" id="MobiDB-lite"/>
    </source>
</evidence>
<proteinExistence type="predicted"/>
<dbReference type="Proteomes" id="UP000663981">
    <property type="component" value="Unassembled WGS sequence"/>
</dbReference>
<organism evidence="2 3">
    <name type="scientific">Metabacillus bambusae</name>
    <dbReference type="NCBI Taxonomy" id="2795218"/>
    <lineage>
        <taxon>Bacteria</taxon>
        <taxon>Bacillati</taxon>
        <taxon>Bacillota</taxon>
        <taxon>Bacilli</taxon>
        <taxon>Bacillales</taxon>
        <taxon>Bacillaceae</taxon>
        <taxon>Metabacillus</taxon>
    </lineage>
</organism>
<reference evidence="2 3" key="1">
    <citation type="submission" date="2021-03" db="EMBL/GenBank/DDBJ databases">
        <title>Whole genome sequence of Metabacillus bambusae BG109.</title>
        <authorList>
            <person name="Jeong J.W."/>
        </authorList>
    </citation>
    <scope>NUCLEOTIDE SEQUENCE [LARGE SCALE GENOMIC DNA]</scope>
    <source>
        <strain evidence="2 3">BG109</strain>
    </source>
</reference>
<name>A0ABS3NC02_9BACI</name>
<keyword evidence="3" id="KW-1185">Reference proteome</keyword>
<evidence type="ECO:0000313" key="3">
    <source>
        <dbReference type="Proteomes" id="UP000663981"/>
    </source>
</evidence>
<protein>
    <recommendedName>
        <fullName evidence="4">Phage protein</fullName>
    </recommendedName>
</protein>
<sequence length="62" mass="7212">MNASLQDQLKQWKKDHLEVREQRKPNKKPPAINQEKLSDSDLRFLMGSSMQTLRRGKGGAYK</sequence>
<dbReference type="RefSeq" id="WP_207982466.1">
    <property type="nucleotide sequence ID" value="NZ_JAGDEL010000043.1"/>
</dbReference>
<gene>
    <name evidence="2" type="ORF">I7822_28675</name>
</gene>
<evidence type="ECO:0000313" key="2">
    <source>
        <dbReference type="EMBL" id="MBO1515590.1"/>
    </source>
</evidence>
<evidence type="ECO:0008006" key="4">
    <source>
        <dbReference type="Google" id="ProtNLM"/>
    </source>
</evidence>
<dbReference type="EMBL" id="JAGDEL010000043">
    <property type="protein sequence ID" value="MBO1515590.1"/>
    <property type="molecule type" value="Genomic_DNA"/>
</dbReference>
<feature type="region of interest" description="Disordered" evidence="1">
    <location>
        <begin position="1"/>
        <end position="62"/>
    </location>
</feature>
<comment type="caution">
    <text evidence="2">The sequence shown here is derived from an EMBL/GenBank/DDBJ whole genome shotgun (WGS) entry which is preliminary data.</text>
</comment>
<accession>A0ABS3NC02</accession>
<feature type="compositionally biased region" description="Basic and acidic residues" evidence="1">
    <location>
        <begin position="10"/>
        <end position="24"/>
    </location>
</feature>